<organism evidence="2">
    <name type="scientific">Arundo donax</name>
    <name type="common">Giant reed</name>
    <name type="synonym">Donax arundinaceus</name>
    <dbReference type="NCBI Taxonomy" id="35708"/>
    <lineage>
        <taxon>Eukaryota</taxon>
        <taxon>Viridiplantae</taxon>
        <taxon>Streptophyta</taxon>
        <taxon>Embryophyta</taxon>
        <taxon>Tracheophyta</taxon>
        <taxon>Spermatophyta</taxon>
        <taxon>Magnoliopsida</taxon>
        <taxon>Liliopsida</taxon>
        <taxon>Poales</taxon>
        <taxon>Poaceae</taxon>
        <taxon>PACMAD clade</taxon>
        <taxon>Arundinoideae</taxon>
        <taxon>Arundineae</taxon>
        <taxon>Arundo</taxon>
    </lineage>
</organism>
<evidence type="ECO:0000313" key="2">
    <source>
        <dbReference type="EMBL" id="JAD64807.1"/>
    </source>
</evidence>
<proteinExistence type="predicted"/>
<reference evidence="2" key="2">
    <citation type="journal article" date="2015" name="Data Brief">
        <title>Shoot transcriptome of the giant reed, Arundo donax.</title>
        <authorList>
            <person name="Barrero R.A."/>
            <person name="Guerrero F.D."/>
            <person name="Moolhuijzen P."/>
            <person name="Goolsby J.A."/>
            <person name="Tidwell J."/>
            <person name="Bellgard S.E."/>
            <person name="Bellgard M.I."/>
        </authorList>
    </citation>
    <scope>NUCLEOTIDE SEQUENCE</scope>
    <source>
        <tissue evidence="2">Shoot tissue taken approximately 20 cm above the soil surface</tissue>
    </source>
</reference>
<sequence length="45" mass="4769">MSCLPAKFSLCAVLHLSRDATRDPATPLPPLTGTPPYSRNEISGS</sequence>
<name>A0A0A9BZU9_ARUDO</name>
<accession>A0A0A9BZU9</accession>
<dbReference type="AlphaFoldDB" id="A0A0A9BZU9"/>
<feature type="region of interest" description="Disordered" evidence="1">
    <location>
        <begin position="21"/>
        <end position="45"/>
    </location>
</feature>
<reference evidence="2" key="1">
    <citation type="submission" date="2014-09" db="EMBL/GenBank/DDBJ databases">
        <authorList>
            <person name="Magalhaes I.L.F."/>
            <person name="Oliveira U."/>
            <person name="Santos F.R."/>
            <person name="Vidigal T.H.D.A."/>
            <person name="Brescovit A.D."/>
            <person name="Santos A.J."/>
        </authorList>
    </citation>
    <scope>NUCLEOTIDE SEQUENCE</scope>
    <source>
        <tissue evidence="2">Shoot tissue taken approximately 20 cm above the soil surface</tissue>
    </source>
</reference>
<dbReference type="EMBL" id="GBRH01233088">
    <property type="protein sequence ID" value="JAD64807.1"/>
    <property type="molecule type" value="Transcribed_RNA"/>
</dbReference>
<evidence type="ECO:0000256" key="1">
    <source>
        <dbReference type="SAM" id="MobiDB-lite"/>
    </source>
</evidence>
<protein>
    <submittedName>
        <fullName evidence="2">Uncharacterized protein</fullName>
    </submittedName>
</protein>